<dbReference type="CDD" id="cd23798">
    <property type="entry name" value="UBCc_UBE2I"/>
    <property type="match status" value="1"/>
</dbReference>
<dbReference type="InterPro" id="IPR016135">
    <property type="entry name" value="UBQ-conjugating_enzyme/RWD"/>
</dbReference>
<evidence type="ECO:0000313" key="3">
    <source>
        <dbReference type="Proteomes" id="UP001249851"/>
    </source>
</evidence>
<dbReference type="SUPFAM" id="SSF54495">
    <property type="entry name" value="UBC-like"/>
    <property type="match status" value="1"/>
</dbReference>
<dbReference type="InterPro" id="IPR000608">
    <property type="entry name" value="UBC"/>
</dbReference>
<sequence length="156" mass="18079">MALRFKMATDRAAHVDPVERLKEEHKAWKHHHPQDFIAEPVKIENGEIDWLTWNCVIPGPKKSLWEGGLYKLQLAFPQDYPFSPPKFSLSLIDKSKGWRPQTTTKEVLLGIQLLLTEPNFHDPAQAEAFVVYNQNRMEYEERVKKQAKEMTPNGLG</sequence>
<name>A0AAD9QX71_ACRCE</name>
<evidence type="ECO:0000313" key="2">
    <source>
        <dbReference type="EMBL" id="KAK2569182.1"/>
    </source>
</evidence>
<dbReference type="InterPro" id="IPR050113">
    <property type="entry name" value="Ub_conjugating_enzyme"/>
</dbReference>
<dbReference type="Gene3D" id="3.10.110.10">
    <property type="entry name" value="Ubiquitin Conjugating Enzyme"/>
    <property type="match status" value="2"/>
</dbReference>
<dbReference type="SMART" id="SM00212">
    <property type="entry name" value="UBCc"/>
    <property type="match status" value="1"/>
</dbReference>
<accession>A0AAD9QX71</accession>
<feature type="domain" description="UBC core" evidence="1">
    <location>
        <begin position="16"/>
        <end position="152"/>
    </location>
</feature>
<dbReference type="Proteomes" id="UP001249851">
    <property type="component" value="Unassembled WGS sequence"/>
</dbReference>
<reference evidence="2" key="2">
    <citation type="journal article" date="2023" name="Science">
        <title>Genomic signatures of disease resistance in endangered staghorn corals.</title>
        <authorList>
            <person name="Vollmer S.V."/>
            <person name="Selwyn J.D."/>
            <person name="Despard B.A."/>
            <person name="Roesel C.L."/>
        </authorList>
    </citation>
    <scope>NUCLEOTIDE SEQUENCE</scope>
    <source>
        <strain evidence="2">K2</strain>
    </source>
</reference>
<reference evidence="2" key="1">
    <citation type="journal article" date="2023" name="G3 (Bethesda)">
        <title>Whole genome assembly and annotation of the endangered Caribbean coral Acropora cervicornis.</title>
        <authorList>
            <person name="Selwyn J.D."/>
            <person name="Vollmer S.V."/>
        </authorList>
    </citation>
    <scope>NUCLEOTIDE SEQUENCE</scope>
    <source>
        <strain evidence="2">K2</strain>
    </source>
</reference>
<evidence type="ECO:0000259" key="1">
    <source>
        <dbReference type="PROSITE" id="PS50127"/>
    </source>
</evidence>
<organism evidence="2 3">
    <name type="scientific">Acropora cervicornis</name>
    <name type="common">Staghorn coral</name>
    <dbReference type="NCBI Taxonomy" id="6130"/>
    <lineage>
        <taxon>Eukaryota</taxon>
        <taxon>Metazoa</taxon>
        <taxon>Cnidaria</taxon>
        <taxon>Anthozoa</taxon>
        <taxon>Hexacorallia</taxon>
        <taxon>Scleractinia</taxon>
        <taxon>Astrocoeniina</taxon>
        <taxon>Acroporidae</taxon>
        <taxon>Acropora</taxon>
    </lineage>
</organism>
<dbReference type="PANTHER" id="PTHR24067">
    <property type="entry name" value="UBIQUITIN-CONJUGATING ENZYME E2"/>
    <property type="match status" value="1"/>
</dbReference>
<gene>
    <name evidence="2" type="ORF">P5673_006079</name>
</gene>
<keyword evidence="3" id="KW-1185">Reference proteome</keyword>
<comment type="caution">
    <text evidence="2">The sequence shown here is derived from an EMBL/GenBank/DDBJ whole genome shotgun (WGS) entry which is preliminary data.</text>
</comment>
<protein>
    <submittedName>
        <fullName evidence="2">SUMO-conjugating enzyme UBC9-A</fullName>
    </submittedName>
</protein>
<dbReference type="AlphaFoldDB" id="A0AAD9QX71"/>
<dbReference type="PROSITE" id="PS50127">
    <property type="entry name" value="UBC_2"/>
    <property type="match status" value="1"/>
</dbReference>
<dbReference type="Pfam" id="PF00179">
    <property type="entry name" value="UQ_con"/>
    <property type="match status" value="1"/>
</dbReference>
<dbReference type="EMBL" id="JARQWQ010000010">
    <property type="protein sequence ID" value="KAK2569182.1"/>
    <property type="molecule type" value="Genomic_DNA"/>
</dbReference>
<proteinExistence type="predicted"/>